<dbReference type="SMART" id="SM00052">
    <property type="entry name" value="EAL"/>
    <property type="match status" value="1"/>
</dbReference>
<dbReference type="CDD" id="cd01949">
    <property type="entry name" value="GGDEF"/>
    <property type="match status" value="1"/>
</dbReference>
<evidence type="ECO:0000313" key="4">
    <source>
        <dbReference type="EMBL" id="QFI38478.1"/>
    </source>
</evidence>
<dbReference type="SUPFAM" id="SSF141868">
    <property type="entry name" value="EAL domain-like"/>
    <property type="match status" value="1"/>
</dbReference>
<dbReference type="OrthoDB" id="6635966at2"/>
<dbReference type="Gene3D" id="3.30.70.270">
    <property type="match status" value="1"/>
</dbReference>
<dbReference type="PROSITE" id="PS50883">
    <property type="entry name" value="EAL"/>
    <property type="match status" value="1"/>
</dbReference>
<dbReference type="InterPro" id="IPR003660">
    <property type="entry name" value="HAMP_dom"/>
</dbReference>
<dbReference type="InterPro" id="IPR035919">
    <property type="entry name" value="EAL_sf"/>
</dbReference>
<sequence length="851" mass="95212">MTISKPQTLRKAVMLPFTLLLLLTVAVLTFVQNSNYERMLNEISSKLLSSYSENISNNLDRFLEQPFNTTLTIADSIQRNQLDQTADLSKIENYLHAAMTDIYSSQQQISTIAFGDEHQNYVGFRLHRDKSLSLMLQDKRTNNSLDFYNGITIDTQIHHSIQSYDPTIRPWYAPFAENKAAGWANIYSNIDSEKTFTISSAAPVIRDNKLLGVVATDIDLLQLSQFIKPDSSEFGGLTYITNADGALIANSLQAPLIDPDNQHILATDSDSTLIAINAAQIIEQQLETDQHAATFEFSHDSIRYFSRISAYNNNNLQWYIVVTLPEDVLLGGLPSQQRLGVAAALVLAFFGLLMGLFLLRTITQPIMDIAEVSQHLDHNNWDVSIDEGIKLHETTLLISAFKSMSSRLEHSFTTLRKQLLSDTMTGLLSRDGFVERLHNPTSQKQGILVLLGLRSFRHISNSLGQHKSEQLLVAIASRLQQSTADKVTISRIDKDTFAVFYPDFIDLSHSHQVAEKLLTDFKNPFTINGTEVLVGADAGIMSGQFDNIEIDVWLQNSSLALTYAVKQEQVKCCHYQDYMIAASQEKTRLTADLQRAISNNEFAVYYQPVIDLTNDTIAGAEALVRWHNPVRGLVSPLDFIPVAEDTGMIVDIGKQILLQACTDTKMQIDSGLWPSDFSLHVNMSVRELLHPNYVLRVKEILALTQLPAANLTLEITESRLVSQPLLTNQLLGELRDLGIHIAIDDFGTGYSSLAYLTQLQFDSLKIDRSFVSQMLDSDNHAAIIAAIITMTETFNSDIVAEGVETIEQANHLKSLGCRYAQGFYYARPKPLSEWDITHGTRDSQPQHNSLT</sequence>
<organism evidence="4 5">
    <name type="scientific">Moritella marina ATCC 15381</name>
    <dbReference type="NCBI Taxonomy" id="1202962"/>
    <lineage>
        <taxon>Bacteria</taxon>
        <taxon>Pseudomonadati</taxon>
        <taxon>Pseudomonadota</taxon>
        <taxon>Gammaproteobacteria</taxon>
        <taxon>Alteromonadales</taxon>
        <taxon>Moritellaceae</taxon>
        <taxon>Moritella</taxon>
    </lineage>
</organism>
<dbReference type="GO" id="GO:0071111">
    <property type="term" value="F:cyclic-guanylate-specific phosphodiesterase activity"/>
    <property type="evidence" value="ECO:0007669"/>
    <property type="project" value="InterPro"/>
</dbReference>
<dbReference type="InterPro" id="IPR050706">
    <property type="entry name" value="Cyclic-di-GMP_PDE-like"/>
</dbReference>
<evidence type="ECO:0000259" key="2">
    <source>
        <dbReference type="PROSITE" id="PS50885"/>
    </source>
</evidence>
<dbReference type="PROSITE" id="PS50887">
    <property type="entry name" value="GGDEF"/>
    <property type="match status" value="1"/>
</dbReference>
<feature type="domain" description="HAMP" evidence="2">
    <location>
        <begin position="360"/>
        <end position="413"/>
    </location>
</feature>
<dbReference type="Gene3D" id="6.10.340.10">
    <property type="match status" value="1"/>
</dbReference>
<dbReference type="InterPro" id="IPR029787">
    <property type="entry name" value="Nucleotide_cyclase"/>
</dbReference>
<dbReference type="PANTHER" id="PTHR33121:SF70">
    <property type="entry name" value="SIGNALING PROTEIN YKOW"/>
    <property type="match status" value="1"/>
</dbReference>
<dbReference type="InterPro" id="IPR001633">
    <property type="entry name" value="EAL_dom"/>
</dbReference>
<dbReference type="SUPFAM" id="SSF55073">
    <property type="entry name" value="Nucleotide cyclase"/>
    <property type="match status" value="1"/>
</dbReference>
<dbReference type="Gene3D" id="3.30.450.20">
    <property type="entry name" value="PAS domain"/>
    <property type="match status" value="1"/>
</dbReference>
<dbReference type="InterPro" id="IPR043128">
    <property type="entry name" value="Rev_trsase/Diguanyl_cyclase"/>
</dbReference>
<dbReference type="EMBL" id="CP044399">
    <property type="protein sequence ID" value="QFI38478.1"/>
    <property type="molecule type" value="Genomic_DNA"/>
</dbReference>
<dbReference type="Pfam" id="PF00563">
    <property type="entry name" value="EAL"/>
    <property type="match status" value="1"/>
</dbReference>
<protein>
    <submittedName>
        <fullName evidence="4">EAL domain-containing protein</fullName>
    </submittedName>
</protein>
<proteinExistence type="predicted"/>
<dbReference type="Proteomes" id="UP000327424">
    <property type="component" value="Chromosome"/>
</dbReference>
<dbReference type="PROSITE" id="PS50885">
    <property type="entry name" value="HAMP"/>
    <property type="match status" value="1"/>
</dbReference>
<dbReference type="RefSeq" id="WP_019442927.1">
    <property type="nucleotide sequence ID" value="NZ_ALOE01000038.1"/>
</dbReference>
<dbReference type="GO" id="GO:0016020">
    <property type="term" value="C:membrane"/>
    <property type="evidence" value="ECO:0007669"/>
    <property type="project" value="InterPro"/>
</dbReference>
<dbReference type="CDD" id="cd01948">
    <property type="entry name" value="EAL"/>
    <property type="match status" value="1"/>
</dbReference>
<dbReference type="CDD" id="cd12913">
    <property type="entry name" value="PDC1_MCP_like"/>
    <property type="match status" value="1"/>
</dbReference>
<evidence type="ECO:0000259" key="1">
    <source>
        <dbReference type="PROSITE" id="PS50883"/>
    </source>
</evidence>
<reference evidence="4 5" key="1">
    <citation type="submission" date="2019-09" db="EMBL/GenBank/DDBJ databases">
        <title>Hybrid Assembly of the complete Genome of the Deep-Sea Bacterium Moritella marina from long Nanopore and Illumina reads.</title>
        <authorList>
            <person name="Magin S."/>
            <person name="Georgoulis A."/>
            <person name="Papadimitriou K."/>
            <person name="Iliakis G."/>
            <person name="Vorgias C.E."/>
        </authorList>
    </citation>
    <scope>NUCLEOTIDE SEQUENCE [LARGE SCALE GENOMIC DNA]</scope>
    <source>
        <strain evidence="4 5">MP-1</strain>
    </source>
</reference>
<evidence type="ECO:0000259" key="3">
    <source>
        <dbReference type="PROSITE" id="PS50887"/>
    </source>
</evidence>
<accession>A0A5J6WMN7</accession>
<dbReference type="KEGG" id="mmaa:FR932_11785"/>
<name>A0A5J6WMN7_MORMI</name>
<dbReference type="Pfam" id="PF00990">
    <property type="entry name" value="GGDEF"/>
    <property type="match status" value="1"/>
</dbReference>
<dbReference type="Gene3D" id="3.20.20.450">
    <property type="entry name" value="EAL domain"/>
    <property type="match status" value="1"/>
</dbReference>
<dbReference type="GO" id="GO:0007165">
    <property type="term" value="P:signal transduction"/>
    <property type="evidence" value="ECO:0007669"/>
    <property type="project" value="InterPro"/>
</dbReference>
<gene>
    <name evidence="4" type="ORF">FR932_11785</name>
</gene>
<dbReference type="AlphaFoldDB" id="A0A5J6WMN7"/>
<feature type="domain" description="GGDEF" evidence="3">
    <location>
        <begin position="444"/>
        <end position="577"/>
    </location>
</feature>
<dbReference type="SMART" id="SM00267">
    <property type="entry name" value="GGDEF"/>
    <property type="match status" value="1"/>
</dbReference>
<keyword evidence="5" id="KW-1185">Reference proteome</keyword>
<dbReference type="InterPro" id="IPR000160">
    <property type="entry name" value="GGDEF_dom"/>
</dbReference>
<dbReference type="PANTHER" id="PTHR33121">
    <property type="entry name" value="CYCLIC DI-GMP PHOSPHODIESTERASE PDEF"/>
    <property type="match status" value="1"/>
</dbReference>
<evidence type="ECO:0000313" key="5">
    <source>
        <dbReference type="Proteomes" id="UP000327424"/>
    </source>
</evidence>
<feature type="domain" description="EAL" evidence="1">
    <location>
        <begin position="586"/>
        <end position="842"/>
    </location>
</feature>